<dbReference type="SUPFAM" id="SSF117892">
    <property type="entry name" value="Band 7/SPFH domain"/>
    <property type="match status" value="1"/>
</dbReference>
<proteinExistence type="inferred from homology"/>
<evidence type="ECO:0000259" key="8">
    <source>
        <dbReference type="SMART" id="SM00244"/>
    </source>
</evidence>
<dbReference type="Pfam" id="PF12221">
    <property type="entry name" value="HflK_N"/>
    <property type="match status" value="1"/>
</dbReference>
<dbReference type="RefSeq" id="WP_069306701.1">
    <property type="nucleotide sequence ID" value="NZ_MCRJ01000041.1"/>
</dbReference>
<dbReference type="GO" id="GO:0006508">
    <property type="term" value="P:proteolysis"/>
    <property type="evidence" value="ECO:0007669"/>
    <property type="project" value="UniProtKB-KW"/>
</dbReference>
<dbReference type="PANTHER" id="PTHR43327">
    <property type="entry name" value="STOMATIN-LIKE PROTEIN 2, MITOCHONDRIAL"/>
    <property type="match status" value="1"/>
</dbReference>
<dbReference type="CDD" id="cd03404">
    <property type="entry name" value="SPFH_HflK"/>
    <property type="match status" value="1"/>
</dbReference>
<keyword evidence="4 6" id="KW-1133">Transmembrane helix</keyword>
<dbReference type="GO" id="GO:0008233">
    <property type="term" value="F:peptidase activity"/>
    <property type="evidence" value="ECO:0007669"/>
    <property type="project" value="UniProtKB-KW"/>
</dbReference>
<evidence type="ECO:0000313" key="9">
    <source>
        <dbReference type="EMBL" id="ODN70724.1"/>
    </source>
</evidence>
<evidence type="ECO:0000256" key="6">
    <source>
        <dbReference type="RuleBase" id="RU364113"/>
    </source>
</evidence>
<organism evidence="9 10">
    <name type="scientific">Methylobrevis pamukkalensis</name>
    <dbReference type="NCBI Taxonomy" id="1439726"/>
    <lineage>
        <taxon>Bacteria</taxon>
        <taxon>Pseudomonadati</taxon>
        <taxon>Pseudomonadota</taxon>
        <taxon>Alphaproteobacteria</taxon>
        <taxon>Hyphomicrobiales</taxon>
        <taxon>Pleomorphomonadaceae</taxon>
        <taxon>Methylobrevis</taxon>
    </lineage>
</organism>
<dbReference type="PATRIC" id="fig|1439726.3.peg.2058"/>
<dbReference type="InterPro" id="IPR001107">
    <property type="entry name" value="Band_7"/>
</dbReference>
<feature type="region of interest" description="Disordered" evidence="7">
    <location>
        <begin position="1"/>
        <end position="37"/>
    </location>
</feature>
<dbReference type="NCBIfam" id="TIGR01933">
    <property type="entry name" value="hflK"/>
    <property type="match status" value="1"/>
</dbReference>
<reference evidence="9 10" key="1">
    <citation type="submission" date="2016-07" db="EMBL/GenBank/DDBJ databases">
        <title>Draft Genome Sequence of Methylobrevis pamukkalensis PK2.</title>
        <authorList>
            <person name="Vasilenko O.V."/>
            <person name="Doronina N.V."/>
            <person name="Shmareva M.N."/>
            <person name="Tarlachkov S.V."/>
            <person name="Mustakhimov I."/>
            <person name="Trotsenko Y.A."/>
        </authorList>
    </citation>
    <scope>NUCLEOTIDE SEQUENCE [LARGE SCALE GENOMIC DNA]</scope>
    <source>
        <strain evidence="9 10">PK2</strain>
    </source>
</reference>
<evidence type="ECO:0000313" key="10">
    <source>
        <dbReference type="Proteomes" id="UP000094622"/>
    </source>
</evidence>
<comment type="function">
    <text evidence="6">HflC and HflK could encode or regulate a protease.</text>
</comment>
<feature type="domain" description="Band 7" evidence="8">
    <location>
        <begin position="79"/>
        <end position="250"/>
    </location>
</feature>
<keyword evidence="9" id="KW-0378">Hydrolase</keyword>
<evidence type="ECO:0000256" key="2">
    <source>
        <dbReference type="ARBA" id="ARBA00006971"/>
    </source>
</evidence>
<dbReference type="SMART" id="SM00244">
    <property type="entry name" value="PHB"/>
    <property type="match status" value="1"/>
</dbReference>
<protein>
    <recommendedName>
        <fullName evidence="6">Protein HflK</fullName>
    </recommendedName>
</protein>
<keyword evidence="9" id="KW-0645">Protease</keyword>
<dbReference type="EMBL" id="MCRJ01000041">
    <property type="protein sequence ID" value="ODN70724.1"/>
    <property type="molecule type" value="Genomic_DNA"/>
</dbReference>
<evidence type="ECO:0000256" key="3">
    <source>
        <dbReference type="ARBA" id="ARBA00022692"/>
    </source>
</evidence>
<keyword evidence="5 6" id="KW-0472">Membrane</keyword>
<dbReference type="Proteomes" id="UP000094622">
    <property type="component" value="Unassembled WGS sequence"/>
</dbReference>
<dbReference type="OrthoDB" id="9779595at2"/>
<evidence type="ECO:0000256" key="5">
    <source>
        <dbReference type="ARBA" id="ARBA00023136"/>
    </source>
</evidence>
<name>A0A1E3H359_9HYPH</name>
<dbReference type="Pfam" id="PF01145">
    <property type="entry name" value="Band_7"/>
    <property type="match status" value="1"/>
</dbReference>
<accession>A0A1E3H359</accession>
<comment type="similarity">
    <text evidence="2 6">Belongs to the band 7/mec-2 family. HflK subfamily.</text>
</comment>
<dbReference type="PANTHER" id="PTHR43327:SF2">
    <property type="entry name" value="MODULATOR OF FTSH PROTEASE HFLK"/>
    <property type="match status" value="1"/>
</dbReference>
<evidence type="ECO:0000256" key="4">
    <source>
        <dbReference type="ARBA" id="ARBA00022989"/>
    </source>
</evidence>
<comment type="subcellular location">
    <subcellularLocation>
        <location evidence="1">Membrane</location>
        <topology evidence="1">Single-pass membrane protein</topology>
    </subcellularLocation>
</comment>
<dbReference type="InterPro" id="IPR020980">
    <property type="entry name" value="Membrane_HflK_N"/>
</dbReference>
<dbReference type="InterPro" id="IPR010201">
    <property type="entry name" value="HflK"/>
</dbReference>
<dbReference type="InterPro" id="IPR050710">
    <property type="entry name" value="Band7/mec-2_domain"/>
</dbReference>
<comment type="caution">
    <text evidence="9">The sequence shown here is derived from an EMBL/GenBank/DDBJ whole genome shotgun (WGS) entry which is preliminary data.</text>
</comment>
<dbReference type="GO" id="GO:0016020">
    <property type="term" value="C:membrane"/>
    <property type="evidence" value="ECO:0007669"/>
    <property type="project" value="UniProtKB-SubCell"/>
</dbReference>
<dbReference type="Gene3D" id="3.30.479.30">
    <property type="entry name" value="Band 7 domain"/>
    <property type="match status" value="1"/>
</dbReference>
<dbReference type="InterPro" id="IPR036013">
    <property type="entry name" value="Band_7/SPFH_dom_sf"/>
</dbReference>
<evidence type="ECO:0000256" key="7">
    <source>
        <dbReference type="SAM" id="MobiDB-lite"/>
    </source>
</evidence>
<keyword evidence="3 6" id="KW-0812">Transmembrane</keyword>
<comment type="subunit">
    <text evidence="6">HflC and HflK may interact to form a multimeric complex.</text>
</comment>
<dbReference type="AlphaFoldDB" id="A0A1E3H359"/>
<feature type="transmembrane region" description="Helical" evidence="6">
    <location>
        <begin position="59"/>
        <end position="78"/>
    </location>
</feature>
<gene>
    <name evidence="9" type="primary">hflK</name>
    <name evidence="9" type="ORF">A6302_01945</name>
</gene>
<evidence type="ECO:0000256" key="1">
    <source>
        <dbReference type="ARBA" id="ARBA00004167"/>
    </source>
</evidence>
<keyword evidence="10" id="KW-1185">Reference proteome</keyword>
<feature type="compositionally biased region" description="Gly residues" evidence="7">
    <location>
        <begin position="7"/>
        <end position="32"/>
    </location>
</feature>
<sequence length="364" mass="39830">MPWSNQSGGGGRGGGNGPWGQPPRGGGSGGGQQPPDLEELLRRSQDKLKQMMPGGGGSSGSLALLPLILVVAVGFWLYQSVYVVQPDEVGVELQFGKVKPDTNPPGMHFIFWPFETVEKPQVLKENQETIGVNRAPAGSQGNIMLASDQNLVDIKFTVNWKINDPIKYLFQIANQPDLVRVVSEAAMREYVAVTPAETVRTAGRTAGSLAVEDIIQNVLDSYDAGILVTSVNMEQALPPADVRDAFDEVVRAGQDRERFQQQAMEYSNKRLGDARGEASQIREAALGYRDRVIAEATGEAQRFDAVYEQYRLAPDVSRKRMYLETMEEVLSKSKKVIIDQGAGSGVVPYLPLPEVDQRRQQGVN</sequence>